<evidence type="ECO:0000313" key="5">
    <source>
        <dbReference type="Proteomes" id="UP000186102"/>
    </source>
</evidence>
<feature type="domain" description="Rhodanese" evidence="3">
    <location>
        <begin position="78"/>
        <end position="176"/>
    </location>
</feature>
<feature type="chain" id="PRO_5038639200" description="Rhodanese domain-containing protein" evidence="2">
    <location>
        <begin position="25"/>
        <end position="178"/>
    </location>
</feature>
<evidence type="ECO:0000256" key="1">
    <source>
        <dbReference type="SAM" id="MobiDB-lite"/>
    </source>
</evidence>
<gene>
    <name evidence="4" type="ORF">DSOL_0923</name>
</gene>
<dbReference type="Proteomes" id="UP000186102">
    <property type="component" value="Unassembled WGS sequence"/>
</dbReference>
<dbReference type="SUPFAM" id="SSF52821">
    <property type="entry name" value="Rhodanese/Cell cycle control phosphatase"/>
    <property type="match status" value="1"/>
</dbReference>
<dbReference type="PROSITE" id="PS51257">
    <property type="entry name" value="PROKAR_LIPOPROTEIN"/>
    <property type="match status" value="1"/>
</dbReference>
<dbReference type="Gene3D" id="3.40.250.10">
    <property type="entry name" value="Rhodanese-like domain"/>
    <property type="match status" value="1"/>
</dbReference>
<keyword evidence="5" id="KW-1185">Reference proteome</keyword>
<dbReference type="EMBL" id="MLBF01000004">
    <property type="protein sequence ID" value="OLN33196.1"/>
    <property type="molecule type" value="Genomic_DNA"/>
</dbReference>
<evidence type="ECO:0000259" key="3">
    <source>
        <dbReference type="PROSITE" id="PS50206"/>
    </source>
</evidence>
<proteinExistence type="predicted"/>
<dbReference type="InterPro" id="IPR001763">
    <property type="entry name" value="Rhodanese-like_dom"/>
</dbReference>
<dbReference type="STRING" id="1888891.DSOL_0923"/>
<evidence type="ECO:0000256" key="2">
    <source>
        <dbReference type="SAM" id="SignalP"/>
    </source>
</evidence>
<evidence type="ECO:0000313" key="4">
    <source>
        <dbReference type="EMBL" id="OLN33196.1"/>
    </source>
</evidence>
<dbReference type="CDD" id="cd00158">
    <property type="entry name" value="RHOD"/>
    <property type="match status" value="1"/>
</dbReference>
<dbReference type="RefSeq" id="WP_235838691.1">
    <property type="nucleotide sequence ID" value="NZ_MLBF01000004.1"/>
</dbReference>
<name>A0A1Q8R0V5_9FIRM</name>
<accession>A0A1Q8R0V5</accession>
<reference evidence="4 5" key="1">
    <citation type="submission" date="2016-09" db="EMBL/GenBank/DDBJ databases">
        <title>Complete genome of Desulfosporosinus sp. OL.</title>
        <authorList>
            <person name="Mardanov A."/>
            <person name="Beletsky A."/>
            <person name="Panova A."/>
            <person name="Karnachuk O."/>
            <person name="Ravin N."/>
        </authorList>
    </citation>
    <scope>NUCLEOTIDE SEQUENCE [LARGE SCALE GENOMIC DNA]</scope>
    <source>
        <strain evidence="4 5">OL</strain>
    </source>
</reference>
<sequence length="178" mass="18937">MKKNMIVGKTLVLALTVTLTLVLSGCGSSSTTGQTTPTTTNGTPASNTAANSTSALPGKAITDFKYYTADQLKQAIEKKSPLKIVDIQVEKEYNAHHIQGVIPTYAYPVKTDEEKAKVAKVLPELKASQDPIVVVCPKGAGGAKNTVQYLTDQGISESRLMILENGQAGWPYAKLLAK</sequence>
<comment type="caution">
    <text evidence="4">The sequence shown here is derived from an EMBL/GenBank/DDBJ whole genome shotgun (WGS) entry which is preliminary data.</text>
</comment>
<protein>
    <recommendedName>
        <fullName evidence="3">Rhodanese domain-containing protein</fullName>
    </recommendedName>
</protein>
<dbReference type="PROSITE" id="PS50206">
    <property type="entry name" value="RHODANESE_3"/>
    <property type="match status" value="1"/>
</dbReference>
<feature type="signal peptide" evidence="2">
    <location>
        <begin position="1"/>
        <end position="24"/>
    </location>
</feature>
<dbReference type="AlphaFoldDB" id="A0A1Q8R0V5"/>
<organism evidence="4 5">
    <name type="scientific">Desulfosporosinus metallidurans</name>
    <dbReference type="NCBI Taxonomy" id="1888891"/>
    <lineage>
        <taxon>Bacteria</taxon>
        <taxon>Bacillati</taxon>
        <taxon>Bacillota</taxon>
        <taxon>Clostridia</taxon>
        <taxon>Eubacteriales</taxon>
        <taxon>Desulfitobacteriaceae</taxon>
        <taxon>Desulfosporosinus</taxon>
    </lineage>
</organism>
<keyword evidence="2" id="KW-0732">Signal</keyword>
<feature type="region of interest" description="Disordered" evidence="1">
    <location>
        <begin position="27"/>
        <end position="53"/>
    </location>
</feature>
<dbReference type="Pfam" id="PF00581">
    <property type="entry name" value="Rhodanese"/>
    <property type="match status" value="1"/>
</dbReference>
<dbReference type="InterPro" id="IPR036873">
    <property type="entry name" value="Rhodanese-like_dom_sf"/>
</dbReference>